<comment type="caution">
    <text evidence="3">The sequence shown here is derived from an EMBL/GenBank/DDBJ whole genome shotgun (WGS) entry which is preliminary data.</text>
</comment>
<evidence type="ECO:0000313" key="3">
    <source>
        <dbReference type="EMBL" id="MCH7322083.1"/>
    </source>
</evidence>
<reference evidence="3 4" key="1">
    <citation type="submission" date="2022-03" db="EMBL/GenBank/DDBJ databases">
        <authorList>
            <person name="Jo J.-H."/>
            <person name="Im W.-T."/>
        </authorList>
    </citation>
    <scope>NUCLEOTIDE SEQUENCE [LARGE SCALE GENOMIC DNA]</scope>
    <source>
        <strain evidence="3 4">MA9</strain>
    </source>
</reference>
<accession>A0ABS9UCL6</accession>
<dbReference type="Pfam" id="PF01381">
    <property type="entry name" value="HTH_3"/>
    <property type="match status" value="1"/>
</dbReference>
<evidence type="ECO:0000259" key="2">
    <source>
        <dbReference type="PROSITE" id="PS50943"/>
    </source>
</evidence>
<name>A0ABS9UCL6_9BACL</name>
<dbReference type="PANTHER" id="PTHR46558:SF11">
    <property type="entry name" value="HTH-TYPE TRANSCRIPTIONAL REGULATOR XRE"/>
    <property type="match status" value="1"/>
</dbReference>
<dbReference type="InterPro" id="IPR001387">
    <property type="entry name" value="Cro/C1-type_HTH"/>
</dbReference>
<keyword evidence="4" id="KW-1185">Reference proteome</keyword>
<dbReference type="EMBL" id="JAKZFC010000002">
    <property type="protein sequence ID" value="MCH7322083.1"/>
    <property type="molecule type" value="Genomic_DNA"/>
</dbReference>
<dbReference type="SMART" id="SM00530">
    <property type="entry name" value="HTH_XRE"/>
    <property type="match status" value="1"/>
</dbReference>
<dbReference type="CDD" id="cd00093">
    <property type="entry name" value="HTH_XRE"/>
    <property type="match status" value="1"/>
</dbReference>
<dbReference type="Proteomes" id="UP001316087">
    <property type="component" value="Unassembled WGS sequence"/>
</dbReference>
<sequence>MNKEKIGQLIMTLRKQKGLTQKELADALYLSDRTISKWERGQGCPDITLLAHLSTILEVNIETLLDGEIQSNDFVGGNMKKSTYYVCPSCMNIGLSTGNFEVACCGRKLEALEAVKATDEQKLSVEEIDMQWSITVEHPMTKEHYVSFVAFATGDHIQLYKQFPEWALQVNIPKKKHGILLWFDTRDGLLYQYI</sequence>
<dbReference type="SUPFAM" id="SSF47413">
    <property type="entry name" value="lambda repressor-like DNA-binding domains"/>
    <property type="match status" value="1"/>
</dbReference>
<dbReference type="Gene3D" id="2.60.40.730">
    <property type="entry name" value="SOR catalytic domain"/>
    <property type="match status" value="1"/>
</dbReference>
<dbReference type="Gene3D" id="1.10.260.40">
    <property type="entry name" value="lambda repressor-like DNA-binding domains"/>
    <property type="match status" value="1"/>
</dbReference>
<proteinExistence type="predicted"/>
<gene>
    <name evidence="3" type="ORF">LZ480_09265</name>
</gene>
<dbReference type="PROSITE" id="PS50943">
    <property type="entry name" value="HTH_CROC1"/>
    <property type="match status" value="1"/>
</dbReference>
<dbReference type="InterPro" id="IPR010982">
    <property type="entry name" value="Lambda_DNA-bd_dom_sf"/>
</dbReference>
<dbReference type="PANTHER" id="PTHR46558">
    <property type="entry name" value="TRACRIPTIONAL REGULATORY PROTEIN-RELATED-RELATED"/>
    <property type="match status" value="1"/>
</dbReference>
<keyword evidence="1" id="KW-0238">DNA-binding</keyword>
<dbReference type="RefSeq" id="WP_241369126.1">
    <property type="nucleotide sequence ID" value="NZ_JAKZFC010000002.1"/>
</dbReference>
<feature type="domain" description="HTH cro/C1-type" evidence="2">
    <location>
        <begin position="13"/>
        <end position="64"/>
    </location>
</feature>
<dbReference type="InterPro" id="IPR036073">
    <property type="entry name" value="Desulfoferrodoxin_Fe-bd_dom_sf"/>
</dbReference>
<dbReference type="SUPFAM" id="SSF49367">
    <property type="entry name" value="Superoxide reductase-like"/>
    <property type="match status" value="1"/>
</dbReference>
<evidence type="ECO:0000313" key="4">
    <source>
        <dbReference type="Proteomes" id="UP001316087"/>
    </source>
</evidence>
<evidence type="ECO:0000256" key="1">
    <source>
        <dbReference type="ARBA" id="ARBA00023125"/>
    </source>
</evidence>
<organism evidence="3 4">
    <name type="scientific">Solibacillus palustris</name>
    <dbReference type="NCBI Taxonomy" id="2908203"/>
    <lineage>
        <taxon>Bacteria</taxon>
        <taxon>Bacillati</taxon>
        <taxon>Bacillota</taxon>
        <taxon>Bacilli</taxon>
        <taxon>Bacillales</taxon>
        <taxon>Caryophanaceae</taxon>
        <taxon>Solibacillus</taxon>
    </lineage>
</organism>
<protein>
    <submittedName>
        <fullName evidence="3">Helix-turn-helix domain-containing protein</fullName>
    </submittedName>
</protein>